<feature type="active site" description="Proton donor" evidence="6">
    <location>
        <position position="251"/>
    </location>
</feature>
<evidence type="ECO:0000256" key="4">
    <source>
        <dbReference type="ARBA" id="ARBA00022729"/>
    </source>
</evidence>
<dbReference type="PROSITE" id="PS51275">
    <property type="entry name" value="PEPTIDASE_C26_GGH"/>
    <property type="match status" value="1"/>
</dbReference>
<feature type="non-terminal residue" evidence="9">
    <location>
        <position position="1"/>
    </location>
</feature>
<reference evidence="9" key="1">
    <citation type="submission" date="2015-11" db="EMBL/GenBank/DDBJ databases">
        <title>De novo transcriptome assembly of four potential Pierce s Disease insect vectors from Arizona vineyards.</title>
        <authorList>
            <person name="Tassone E.E."/>
        </authorList>
    </citation>
    <scope>NUCLEOTIDE SEQUENCE</scope>
</reference>
<dbReference type="GO" id="GO:0034722">
    <property type="term" value="F:gamma-glutamyl-peptidase activity"/>
    <property type="evidence" value="ECO:0007669"/>
    <property type="project" value="UniProtKB-UniRule"/>
</dbReference>
<dbReference type="Pfam" id="PF07722">
    <property type="entry name" value="Peptidase_C26"/>
    <property type="match status" value="1"/>
</dbReference>
<dbReference type="InterPro" id="IPR011697">
    <property type="entry name" value="Peptidase_C26"/>
</dbReference>
<dbReference type="GO" id="GO:0046900">
    <property type="term" value="P:tetrahydrofolylpolyglutamate metabolic process"/>
    <property type="evidence" value="ECO:0007669"/>
    <property type="project" value="TreeGrafter"/>
</dbReference>
<accession>A0A1B6MQV9</accession>
<dbReference type="FunFam" id="3.40.50.880:FF:000024">
    <property type="entry name" value="Folate gamma-glutamyl hydrolase"/>
    <property type="match status" value="1"/>
</dbReference>
<dbReference type="InterPro" id="IPR015527">
    <property type="entry name" value="Pept_C26_g-glut_hydrolase"/>
</dbReference>
<dbReference type="Gene3D" id="3.40.50.880">
    <property type="match status" value="1"/>
</dbReference>
<dbReference type="SUPFAM" id="SSF52317">
    <property type="entry name" value="Class I glutamine amidotransferase-like"/>
    <property type="match status" value="1"/>
</dbReference>
<dbReference type="PANTHER" id="PTHR11315:SF0">
    <property type="entry name" value="FOLATE GAMMA-GLUTAMYL HYDROLASE"/>
    <property type="match status" value="1"/>
</dbReference>
<evidence type="ECO:0000256" key="6">
    <source>
        <dbReference type="PIRSR" id="PIRSR615527-1"/>
    </source>
</evidence>
<evidence type="ECO:0000256" key="8">
    <source>
        <dbReference type="SAM" id="SignalP"/>
    </source>
</evidence>
<keyword evidence="3" id="KW-0964">Secreted</keyword>
<evidence type="ECO:0000256" key="3">
    <source>
        <dbReference type="ARBA" id="ARBA00022525"/>
    </source>
</evidence>
<dbReference type="PROSITE" id="PS51273">
    <property type="entry name" value="GATASE_TYPE_1"/>
    <property type="match status" value="1"/>
</dbReference>
<dbReference type="GO" id="GO:0005576">
    <property type="term" value="C:extracellular region"/>
    <property type="evidence" value="ECO:0007669"/>
    <property type="project" value="UniProtKB-SubCell"/>
</dbReference>
<keyword evidence="4 8" id="KW-0732">Signal</keyword>
<keyword evidence="5 7" id="KW-0378">Hydrolase</keyword>
<comment type="catalytic activity">
    <reaction evidence="7">
        <text>(6S)-5,6,7,8-tetrahydrofolyl-(gamma-L-Glu)(n) + (n-1) H2O = (6S)-5,6,7,8-tetrahydrofolate + (n-1) L-glutamate</text>
        <dbReference type="Rhea" id="RHEA:56784"/>
        <dbReference type="Rhea" id="RHEA-COMP:14738"/>
        <dbReference type="ChEBI" id="CHEBI:15377"/>
        <dbReference type="ChEBI" id="CHEBI:29985"/>
        <dbReference type="ChEBI" id="CHEBI:57453"/>
        <dbReference type="ChEBI" id="CHEBI:141005"/>
        <dbReference type="EC" id="3.4.19.9"/>
    </reaction>
</comment>
<evidence type="ECO:0000256" key="2">
    <source>
        <dbReference type="ARBA" id="ARBA00011083"/>
    </source>
</evidence>
<feature type="active site" evidence="7">
    <location>
        <position position="251"/>
    </location>
</feature>
<protein>
    <recommendedName>
        <fullName evidence="7">folate gamma-glutamyl hydrolase</fullName>
        <ecNumber evidence="7">3.4.19.9</ecNumber>
    </recommendedName>
</protein>
<dbReference type="EC" id="3.4.19.9" evidence="7"/>
<dbReference type="AlphaFoldDB" id="A0A1B6MQV9"/>
<comment type="subcellular location">
    <subcellularLocation>
        <location evidence="1">Secreted</location>
        <location evidence="1">Extracellular space</location>
    </subcellularLocation>
</comment>
<organism evidence="9">
    <name type="scientific">Graphocephala atropunctata</name>
    <dbReference type="NCBI Taxonomy" id="36148"/>
    <lineage>
        <taxon>Eukaryota</taxon>
        <taxon>Metazoa</taxon>
        <taxon>Ecdysozoa</taxon>
        <taxon>Arthropoda</taxon>
        <taxon>Hexapoda</taxon>
        <taxon>Insecta</taxon>
        <taxon>Pterygota</taxon>
        <taxon>Neoptera</taxon>
        <taxon>Paraneoptera</taxon>
        <taxon>Hemiptera</taxon>
        <taxon>Auchenorrhyncha</taxon>
        <taxon>Membracoidea</taxon>
        <taxon>Cicadellidae</taxon>
        <taxon>Cicadellinae</taxon>
        <taxon>Cicadellini</taxon>
        <taxon>Graphocephala</taxon>
    </lineage>
</organism>
<evidence type="ECO:0000256" key="1">
    <source>
        <dbReference type="ARBA" id="ARBA00004239"/>
    </source>
</evidence>
<feature type="chain" id="PRO_5008588552" description="folate gamma-glutamyl hydrolase" evidence="8">
    <location>
        <begin position="25"/>
        <end position="325"/>
    </location>
</feature>
<comment type="similarity">
    <text evidence="2">Belongs to the peptidase C26 family.</text>
</comment>
<evidence type="ECO:0000313" key="9">
    <source>
        <dbReference type="EMBL" id="JAT38285.1"/>
    </source>
</evidence>
<dbReference type="GO" id="GO:0005773">
    <property type="term" value="C:vacuole"/>
    <property type="evidence" value="ECO:0007669"/>
    <property type="project" value="TreeGrafter"/>
</dbReference>
<feature type="signal peptide" evidence="8">
    <location>
        <begin position="1"/>
        <end position="24"/>
    </location>
</feature>
<dbReference type="PANTHER" id="PTHR11315">
    <property type="entry name" value="PROTEASE FAMILY C26 GAMMA-GLUTAMYL HYDROLASE"/>
    <property type="match status" value="1"/>
</dbReference>
<dbReference type="EMBL" id="GEBQ01001692">
    <property type="protein sequence ID" value="JAT38285.1"/>
    <property type="molecule type" value="Transcribed_RNA"/>
</dbReference>
<feature type="active site" description="Nucleophile" evidence="6 7">
    <location>
        <position position="137"/>
    </location>
</feature>
<gene>
    <name evidence="9" type="ORF">g.29471</name>
</gene>
<evidence type="ECO:0000256" key="5">
    <source>
        <dbReference type="ARBA" id="ARBA00022801"/>
    </source>
</evidence>
<evidence type="ECO:0000256" key="7">
    <source>
        <dbReference type="PROSITE-ProRule" id="PRU00607"/>
    </source>
</evidence>
<sequence>RPTMMTHALLLVLALTLLPAWSLADAEGAGTGRPIVGVLAQELPKLASLKYQNKTSYIPASYVKAVESSGARVVPIFISKPLEYYQRLVGSINGIVFPGGGVRFEDPDGYAAAGRMILNIAQQLQDSGVSFPVLGVCQGYELLMYLTSNSTAKNNILVKCNSSNEALPLMFKKGYRKSQLYRFASDEILDILNTQPVTSNHHGYCVTEAKIKAHHLEKIWRVLSTNEDVNGLEFISSSEQFQRPIVGVQFHPEKNMFEWNAGQANPHSRKAILSARHFYDWLVAASRTNNQSFSCVQEEVNNLIYNFSPVYTGKEGGYDQQVYLF</sequence>
<dbReference type="InterPro" id="IPR029062">
    <property type="entry name" value="Class_I_gatase-like"/>
</dbReference>
<proteinExistence type="inferred from homology"/>
<name>A0A1B6MQV9_9HEMI</name>